<keyword evidence="2" id="KW-1185">Reference proteome</keyword>
<evidence type="ECO:0000313" key="1">
    <source>
        <dbReference type="EMBL" id="NKY17429.1"/>
    </source>
</evidence>
<accession>A0A846WZB4</accession>
<reference evidence="1 2" key="1">
    <citation type="submission" date="2020-04" db="EMBL/GenBank/DDBJ databases">
        <title>MicrobeNet Type strains.</title>
        <authorList>
            <person name="Nicholson A.C."/>
        </authorList>
    </citation>
    <scope>NUCLEOTIDE SEQUENCE [LARGE SCALE GENOMIC DNA]</scope>
    <source>
        <strain evidence="1 2">DSM 44113</strain>
    </source>
</reference>
<protein>
    <submittedName>
        <fullName evidence="1">Uncharacterized protein</fullName>
    </submittedName>
</protein>
<sequence>MNHTHHVDELHRQAIERWQRRRAQLRSLWRSEELRVQYEDFIGTVYDDIAAVLDGPHGPPLLEAMLAEHDAEVDWQSQSPEPPVAAA</sequence>
<dbReference type="EMBL" id="JAAXOQ010000003">
    <property type="protein sequence ID" value="NKY17429.1"/>
    <property type="molecule type" value="Genomic_DNA"/>
</dbReference>
<dbReference type="RefSeq" id="WP_168544528.1">
    <property type="nucleotide sequence ID" value="NZ_BAAAKS010000002.1"/>
</dbReference>
<proteinExistence type="predicted"/>
<comment type="caution">
    <text evidence="1">The sequence shown here is derived from an EMBL/GenBank/DDBJ whole genome shotgun (WGS) entry which is preliminary data.</text>
</comment>
<name>A0A846WZB4_9ACTN</name>
<dbReference type="AlphaFoldDB" id="A0A846WZB4"/>
<dbReference type="Proteomes" id="UP000582646">
    <property type="component" value="Unassembled WGS sequence"/>
</dbReference>
<organism evidence="1 2">
    <name type="scientific">Tsukamurella spumae</name>
    <dbReference type="NCBI Taxonomy" id="44753"/>
    <lineage>
        <taxon>Bacteria</taxon>
        <taxon>Bacillati</taxon>
        <taxon>Actinomycetota</taxon>
        <taxon>Actinomycetes</taxon>
        <taxon>Mycobacteriales</taxon>
        <taxon>Tsukamurellaceae</taxon>
        <taxon>Tsukamurella</taxon>
    </lineage>
</organism>
<gene>
    <name evidence="1" type="ORF">HF999_03430</name>
</gene>
<evidence type="ECO:0000313" key="2">
    <source>
        <dbReference type="Proteomes" id="UP000582646"/>
    </source>
</evidence>